<dbReference type="Proteomes" id="UP000299102">
    <property type="component" value="Unassembled WGS sequence"/>
</dbReference>
<reference evidence="2 3" key="1">
    <citation type="journal article" date="2019" name="Commun. Biol.">
        <title>The bagworm genome reveals a unique fibroin gene that provides high tensile strength.</title>
        <authorList>
            <person name="Kono N."/>
            <person name="Nakamura H."/>
            <person name="Ohtoshi R."/>
            <person name="Tomita M."/>
            <person name="Numata K."/>
            <person name="Arakawa K."/>
        </authorList>
    </citation>
    <scope>NUCLEOTIDE SEQUENCE [LARGE SCALE GENOMIC DNA]</scope>
</reference>
<evidence type="ECO:0000256" key="1">
    <source>
        <dbReference type="SAM" id="MobiDB-lite"/>
    </source>
</evidence>
<proteinExistence type="predicted"/>
<organism evidence="2 3">
    <name type="scientific">Eumeta variegata</name>
    <name type="common">Bagworm moth</name>
    <name type="synonym">Eumeta japonica</name>
    <dbReference type="NCBI Taxonomy" id="151549"/>
    <lineage>
        <taxon>Eukaryota</taxon>
        <taxon>Metazoa</taxon>
        <taxon>Ecdysozoa</taxon>
        <taxon>Arthropoda</taxon>
        <taxon>Hexapoda</taxon>
        <taxon>Insecta</taxon>
        <taxon>Pterygota</taxon>
        <taxon>Neoptera</taxon>
        <taxon>Endopterygota</taxon>
        <taxon>Lepidoptera</taxon>
        <taxon>Glossata</taxon>
        <taxon>Ditrysia</taxon>
        <taxon>Tineoidea</taxon>
        <taxon>Psychidae</taxon>
        <taxon>Oiketicinae</taxon>
        <taxon>Eumeta</taxon>
    </lineage>
</organism>
<dbReference type="EMBL" id="BGZK01002017">
    <property type="protein sequence ID" value="GBP89662.1"/>
    <property type="molecule type" value="Genomic_DNA"/>
</dbReference>
<feature type="compositionally biased region" description="Polar residues" evidence="1">
    <location>
        <begin position="7"/>
        <end position="21"/>
    </location>
</feature>
<sequence>MYGPFGITSTREVSGSANATRNRPRGRTLPHLAALYKVHGSSLDQERTRTKDKKLYVTETTQSFLSPSVSGKKAISALSSDDDTDSYHSDTTVKESDVGDDGFQEFGTKKSVKC</sequence>
<name>A0A4C1ZQM6_EUMVA</name>
<feature type="region of interest" description="Disordered" evidence="1">
    <location>
        <begin position="1"/>
        <end position="27"/>
    </location>
</feature>
<protein>
    <submittedName>
        <fullName evidence="2">Uncharacterized protein</fullName>
    </submittedName>
</protein>
<gene>
    <name evidence="2" type="ORF">EVAR_66994_1</name>
</gene>
<evidence type="ECO:0000313" key="2">
    <source>
        <dbReference type="EMBL" id="GBP89662.1"/>
    </source>
</evidence>
<feature type="compositionally biased region" description="Basic and acidic residues" evidence="1">
    <location>
        <begin position="85"/>
        <end position="97"/>
    </location>
</feature>
<feature type="region of interest" description="Disordered" evidence="1">
    <location>
        <begin position="75"/>
        <end position="102"/>
    </location>
</feature>
<keyword evidence="3" id="KW-1185">Reference proteome</keyword>
<evidence type="ECO:0000313" key="3">
    <source>
        <dbReference type="Proteomes" id="UP000299102"/>
    </source>
</evidence>
<accession>A0A4C1ZQM6</accession>
<comment type="caution">
    <text evidence="2">The sequence shown here is derived from an EMBL/GenBank/DDBJ whole genome shotgun (WGS) entry which is preliminary data.</text>
</comment>
<dbReference type="AlphaFoldDB" id="A0A4C1ZQM6"/>